<sequence length="85" mass="9703">MQLKPEIDSKFYSREAKDMVNVVQRLLIEGHTFDQLETVNLVLEPGILSKDDEVDPNCVVRARGLPWQSSDQDIAKFFRGLNVAK</sequence>
<dbReference type="Gene3D" id="3.30.70.330">
    <property type="match status" value="1"/>
</dbReference>
<evidence type="ECO:0000313" key="1">
    <source>
        <dbReference type="EMBL" id="ERL90920.1"/>
    </source>
</evidence>
<name>U4ULP6_DENPD</name>
<evidence type="ECO:0000313" key="2">
    <source>
        <dbReference type="Proteomes" id="UP000030742"/>
    </source>
</evidence>
<dbReference type="EMBL" id="KB632263">
    <property type="protein sequence ID" value="ERL90920.1"/>
    <property type="molecule type" value="Genomic_DNA"/>
</dbReference>
<dbReference type="InterPro" id="IPR012677">
    <property type="entry name" value="Nucleotide-bd_a/b_plait_sf"/>
</dbReference>
<dbReference type="OrthoDB" id="431068at2759"/>
<organism evidence="1 2">
    <name type="scientific">Dendroctonus ponderosae</name>
    <name type="common">Mountain pine beetle</name>
    <dbReference type="NCBI Taxonomy" id="77166"/>
    <lineage>
        <taxon>Eukaryota</taxon>
        <taxon>Metazoa</taxon>
        <taxon>Ecdysozoa</taxon>
        <taxon>Arthropoda</taxon>
        <taxon>Hexapoda</taxon>
        <taxon>Insecta</taxon>
        <taxon>Pterygota</taxon>
        <taxon>Neoptera</taxon>
        <taxon>Endopterygota</taxon>
        <taxon>Coleoptera</taxon>
        <taxon>Polyphaga</taxon>
        <taxon>Cucujiformia</taxon>
        <taxon>Curculionidae</taxon>
        <taxon>Scolytinae</taxon>
        <taxon>Dendroctonus</taxon>
    </lineage>
</organism>
<proteinExistence type="predicted"/>
<dbReference type="STRING" id="77166.U4ULP6"/>
<dbReference type="Proteomes" id="UP000030742">
    <property type="component" value="Unassembled WGS sequence"/>
</dbReference>
<protein>
    <submittedName>
        <fullName evidence="1">Uncharacterized protein</fullName>
    </submittedName>
</protein>
<reference evidence="1 2" key="1">
    <citation type="journal article" date="2013" name="Genome Biol.">
        <title>Draft genome of the mountain pine beetle, Dendroctonus ponderosae Hopkins, a major forest pest.</title>
        <authorList>
            <person name="Keeling C.I."/>
            <person name="Yuen M.M."/>
            <person name="Liao N.Y."/>
            <person name="Docking T.R."/>
            <person name="Chan S.K."/>
            <person name="Taylor G.A."/>
            <person name="Palmquist D.L."/>
            <person name="Jackman S.D."/>
            <person name="Nguyen A."/>
            <person name="Li M."/>
            <person name="Henderson H."/>
            <person name="Janes J.K."/>
            <person name="Zhao Y."/>
            <person name="Pandoh P."/>
            <person name="Moore R."/>
            <person name="Sperling F.A."/>
            <person name="Huber D.P."/>
            <person name="Birol I."/>
            <person name="Jones S.J."/>
            <person name="Bohlmann J."/>
        </authorList>
    </citation>
    <scope>NUCLEOTIDE SEQUENCE</scope>
</reference>
<accession>U4ULP6</accession>
<dbReference type="AlphaFoldDB" id="U4ULP6"/>
<gene>
    <name evidence="1" type="ORF">D910_08264</name>
</gene>